<dbReference type="EMBL" id="BJNG01000032">
    <property type="protein sequence ID" value="GEC21316.1"/>
    <property type="molecule type" value="Genomic_DNA"/>
</dbReference>
<dbReference type="InterPro" id="IPR050071">
    <property type="entry name" value="Dehydroquinate_synthase"/>
</dbReference>
<reference evidence="3 4" key="1">
    <citation type="submission" date="2019-06" db="EMBL/GenBank/DDBJ databases">
        <title>Whole genome shotgun sequence of Pseudonocardia hydrocarbonoxydans NBRC 14498.</title>
        <authorList>
            <person name="Hosoyama A."/>
            <person name="Uohara A."/>
            <person name="Ohji S."/>
            <person name="Ichikawa N."/>
        </authorList>
    </citation>
    <scope>NUCLEOTIDE SEQUENCE [LARGE SCALE GENOMIC DNA]</scope>
    <source>
        <strain evidence="3 4">NBRC 14498</strain>
    </source>
</reference>
<keyword evidence="1" id="KW-0520">NAD</keyword>
<dbReference type="SUPFAM" id="SSF56796">
    <property type="entry name" value="Dehydroquinate synthase-like"/>
    <property type="match status" value="1"/>
</dbReference>
<organism evidence="3 4">
    <name type="scientific">Pseudonocardia hydrocarbonoxydans</name>
    <dbReference type="NCBI Taxonomy" id="76726"/>
    <lineage>
        <taxon>Bacteria</taxon>
        <taxon>Bacillati</taxon>
        <taxon>Actinomycetota</taxon>
        <taxon>Actinomycetes</taxon>
        <taxon>Pseudonocardiales</taxon>
        <taxon>Pseudonocardiaceae</taxon>
        <taxon>Pseudonocardia</taxon>
    </lineage>
</organism>
<evidence type="ECO:0000259" key="2">
    <source>
        <dbReference type="Pfam" id="PF24621"/>
    </source>
</evidence>
<gene>
    <name evidence="3" type="ORF">PHY01_35990</name>
</gene>
<proteinExistence type="predicted"/>
<feature type="domain" description="3-dehydroquinate synthase C-terminal" evidence="2">
    <location>
        <begin position="19"/>
        <end position="163"/>
    </location>
</feature>
<dbReference type="PANTHER" id="PTHR43622">
    <property type="entry name" value="3-DEHYDROQUINATE SYNTHASE"/>
    <property type="match status" value="1"/>
</dbReference>
<keyword evidence="4" id="KW-1185">Reference proteome</keyword>
<comment type="caution">
    <text evidence="3">The sequence shown here is derived from an EMBL/GenBank/DDBJ whole genome shotgun (WGS) entry which is preliminary data.</text>
</comment>
<dbReference type="FunFam" id="1.20.1090.10:FF:000015">
    <property type="entry name" value="3-dehydroquinate synthase protein"/>
    <property type="match status" value="1"/>
</dbReference>
<name>A0A4Y3WVA4_9PSEU</name>
<accession>A0A4Y3WVA4</accession>
<dbReference type="Proteomes" id="UP000320338">
    <property type="component" value="Unassembled WGS sequence"/>
</dbReference>
<evidence type="ECO:0000313" key="4">
    <source>
        <dbReference type="Proteomes" id="UP000320338"/>
    </source>
</evidence>
<protein>
    <recommendedName>
        <fullName evidence="2">3-dehydroquinate synthase C-terminal domain-containing protein</fullName>
    </recommendedName>
</protein>
<sequence>MILDFSFLATLPVEQVRNGMAELVKISTVGNAEIFELLEKYGEDLLTTRFGHLDGTPELRQVADRVTYEGIRTMLELEVPNLHELDLDRVIAFGHTWSPTLELSPQVPFFHGHAISVDMALSTTIAKERGYVSESERDRVFWLMSRLGLSLDSPHLTPEMLVAATDLIVQTRDGSQRAAVPRPVGSCHFVNDLTADELVHALAVHREACRRYPREGLGVSPFLAAG</sequence>
<evidence type="ECO:0000313" key="3">
    <source>
        <dbReference type="EMBL" id="GEC21316.1"/>
    </source>
</evidence>
<dbReference type="Pfam" id="PF24621">
    <property type="entry name" value="DHQS_C"/>
    <property type="match status" value="1"/>
</dbReference>
<dbReference type="InterPro" id="IPR056179">
    <property type="entry name" value="DHQS_C"/>
</dbReference>
<dbReference type="Gene3D" id="1.20.1090.10">
    <property type="entry name" value="Dehydroquinate synthase-like - alpha domain"/>
    <property type="match status" value="1"/>
</dbReference>
<dbReference type="PANTHER" id="PTHR43622:SF3">
    <property type="entry name" value="2-EPI-5-EPI-VALIOLONE SYNTHASE"/>
    <property type="match status" value="1"/>
</dbReference>
<evidence type="ECO:0000256" key="1">
    <source>
        <dbReference type="ARBA" id="ARBA00023027"/>
    </source>
</evidence>
<dbReference type="AlphaFoldDB" id="A0A4Y3WVA4"/>
<dbReference type="GO" id="GO:0003856">
    <property type="term" value="F:3-dehydroquinate synthase activity"/>
    <property type="evidence" value="ECO:0007669"/>
    <property type="project" value="TreeGrafter"/>
</dbReference>